<evidence type="ECO:0000256" key="1">
    <source>
        <dbReference type="SAM" id="Phobius"/>
    </source>
</evidence>
<feature type="transmembrane region" description="Helical" evidence="1">
    <location>
        <begin position="78"/>
        <end position="100"/>
    </location>
</feature>
<accession>B0P5U5</accession>
<dbReference type="NCBIfam" id="TIGR03579">
    <property type="entry name" value="EF_0833"/>
    <property type="match status" value="1"/>
</dbReference>
<gene>
    <name evidence="2" type="ORF">ANACOL_00117</name>
</gene>
<dbReference type="InterPro" id="IPR025456">
    <property type="entry name" value="DUF4310"/>
</dbReference>
<keyword evidence="1" id="KW-1133">Transmembrane helix</keyword>
<dbReference type="GeneID" id="72462893"/>
<feature type="transmembrane region" description="Helical" evidence="1">
    <location>
        <begin position="112"/>
        <end position="133"/>
    </location>
</feature>
<protein>
    <submittedName>
        <fullName evidence="2">EF_0833/AHA_3914 family protein</fullName>
    </submittedName>
</protein>
<organism evidence="2 3">
    <name type="scientific">Anaerotruncus colihominis DSM 17241</name>
    <dbReference type="NCBI Taxonomy" id="445972"/>
    <lineage>
        <taxon>Bacteria</taxon>
        <taxon>Bacillati</taxon>
        <taxon>Bacillota</taxon>
        <taxon>Clostridia</taxon>
        <taxon>Eubacteriales</taxon>
        <taxon>Oscillospiraceae</taxon>
        <taxon>Anaerotruncus</taxon>
    </lineage>
</organism>
<keyword evidence="1" id="KW-0812">Transmembrane</keyword>
<feature type="transmembrane region" description="Helical" evidence="1">
    <location>
        <begin position="159"/>
        <end position="186"/>
    </location>
</feature>
<evidence type="ECO:0000313" key="2">
    <source>
        <dbReference type="EMBL" id="EDS13102.1"/>
    </source>
</evidence>
<comment type="caution">
    <text evidence="2">The sequence shown here is derived from an EMBL/GenBank/DDBJ whole genome shotgun (WGS) entry which is preliminary data.</text>
</comment>
<reference evidence="2" key="2">
    <citation type="submission" date="2013-09" db="EMBL/GenBank/DDBJ databases">
        <title>Draft genome sequence of Anaerotruncus colihominis(DSM 17241).</title>
        <authorList>
            <person name="Sudarsanam P."/>
            <person name="Ley R."/>
            <person name="Guruge J."/>
            <person name="Turnbaugh P.J."/>
            <person name="Mahowald M."/>
            <person name="Liep D."/>
            <person name="Gordon J."/>
        </authorList>
    </citation>
    <scope>NUCLEOTIDE SEQUENCE</scope>
    <source>
        <strain evidence="2">DSM 17241</strain>
    </source>
</reference>
<dbReference type="EMBL" id="ABGD02000003">
    <property type="protein sequence ID" value="EDS13102.1"/>
    <property type="molecule type" value="Genomic_DNA"/>
</dbReference>
<keyword evidence="1" id="KW-0472">Membrane</keyword>
<keyword evidence="3" id="KW-1185">Reference proteome</keyword>
<dbReference type="eggNOG" id="ENOG502Z7QV">
    <property type="taxonomic scope" value="Bacteria"/>
</dbReference>
<reference evidence="2" key="1">
    <citation type="submission" date="2007-11" db="EMBL/GenBank/DDBJ databases">
        <authorList>
            <person name="Fulton L."/>
            <person name="Clifton S."/>
            <person name="Fulton B."/>
            <person name="Xu J."/>
            <person name="Minx P."/>
            <person name="Pepin K.H."/>
            <person name="Johnson M."/>
            <person name="Thiruvilangam P."/>
            <person name="Bhonagiri V."/>
            <person name="Nash W.E."/>
            <person name="Mardis E.R."/>
            <person name="Wilson R.K."/>
        </authorList>
    </citation>
    <scope>NUCLEOTIDE SEQUENCE [LARGE SCALE GENOMIC DNA]</scope>
    <source>
        <strain evidence="2">DSM 17241</strain>
    </source>
</reference>
<feature type="transmembrane region" description="Helical" evidence="1">
    <location>
        <begin position="12"/>
        <end position="33"/>
    </location>
</feature>
<dbReference type="RefSeq" id="WP_006873535.1">
    <property type="nucleotide sequence ID" value="NZ_DS544174.1"/>
</dbReference>
<dbReference type="HOGENOM" id="CLU_112013_0_0_9"/>
<proteinExistence type="predicted"/>
<dbReference type="Pfam" id="PF14187">
    <property type="entry name" value="DUF4310"/>
    <property type="match status" value="1"/>
</dbReference>
<evidence type="ECO:0000313" key="3">
    <source>
        <dbReference type="Proteomes" id="UP000003803"/>
    </source>
</evidence>
<feature type="transmembrane region" description="Helical" evidence="1">
    <location>
        <begin position="192"/>
        <end position="210"/>
    </location>
</feature>
<name>B0P5U5_9FIRM</name>
<dbReference type="Proteomes" id="UP000003803">
    <property type="component" value="Unassembled WGS sequence"/>
</dbReference>
<dbReference type="AlphaFoldDB" id="B0P5U5"/>
<sequence length="212" mass="21778">MDKLRKALLSDWTFPILTALLGATMIGGGHMLITHGFGSFNEIAHAEMIKQGMATGDWAAPVGYAAGFLLARVMEGPLVGIMDIGGSFMTGVGTGFTALFMSMGLDMLVTNFVLSLLSGAVIGLVIGIVIIAVRKTMPQGMAASGTNIMMGAGNATGRYLGPLIILSAISYSIPAGIGSIIGAAIFFKMDKAIVGGAILGAMFLAFLFPIPA</sequence>